<dbReference type="Proteomes" id="UP000623681">
    <property type="component" value="Unassembled WGS sequence"/>
</dbReference>
<protein>
    <submittedName>
        <fullName evidence="1">YlbF family regulator</fullName>
    </submittedName>
</protein>
<proteinExistence type="predicted"/>
<evidence type="ECO:0000313" key="2">
    <source>
        <dbReference type="Proteomes" id="UP000623681"/>
    </source>
</evidence>
<dbReference type="InterPro" id="IPR010368">
    <property type="entry name" value="Com_YlbF"/>
</dbReference>
<dbReference type="InterPro" id="IPR023378">
    <property type="entry name" value="YheA/YmcA-like_dom_sf"/>
</dbReference>
<dbReference type="SUPFAM" id="SSF158622">
    <property type="entry name" value="YheA/YmcA-like"/>
    <property type="match status" value="1"/>
</dbReference>
<dbReference type="AlphaFoldDB" id="A0A937K330"/>
<reference evidence="1" key="1">
    <citation type="submission" date="2021-01" db="EMBL/GenBank/DDBJ databases">
        <title>Genome public.</title>
        <authorList>
            <person name="Liu C."/>
            <person name="Sun Q."/>
        </authorList>
    </citation>
    <scope>NUCLEOTIDE SEQUENCE</scope>
    <source>
        <strain evidence="1">YIM B02565</strain>
    </source>
</reference>
<keyword evidence="2" id="KW-1185">Reference proteome</keyword>
<evidence type="ECO:0000313" key="1">
    <source>
        <dbReference type="EMBL" id="MBL4931991.1"/>
    </source>
</evidence>
<gene>
    <name evidence="1" type="ORF">JK634_09265</name>
</gene>
<accession>A0A937K330</accession>
<name>A0A937K330_9CLOT</name>
<dbReference type="Gene3D" id="1.20.1500.10">
    <property type="entry name" value="YheA/YmcA-like"/>
    <property type="match status" value="1"/>
</dbReference>
<sequence length="117" mass="13264">MQNIYDKVHALADELKNDPQVIDYREATNKISENPEAKKMVEDFRRIQFEAYSEQVQTGKISKETEEKMQNLGGAIMLNPQVSSYISAEAAFAQMWDDILKILNDAIGVNIIAPSQE</sequence>
<dbReference type="EMBL" id="JAESWA010000022">
    <property type="protein sequence ID" value="MBL4931991.1"/>
    <property type="molecule type" value="Genomic_DNA"/>
</dbReference>
<organism evidence="1 2">
    <name type="scientific">Clostridium paridis</name>
    <dbReference type="NCBI Taxonomy" id="2803863"/>
    <lineage>
        <taxon>Bacteria</taxon>
        <taxon>Bacillati</taxon>
        <taxon>Bacillota</taxon>
        <taxon>Clostridia</taxon>
        <taxon>Eubacteriales</taxon>
        <taxon>Clostridiaceae</taxon>
        <taxon>Clostridium</taxon>
    </lineage>
</organism>
<comment type="caution">
    <text evidence="1">The sequence shown here is derived from an EMBL/GenBank/DDBJ whole genome shotgun (WGS) entry which is preliminary data.</text>
</comment>
<dbReference type="RefSeq" id="WP_202767370.1">
    <property type="nucleotide sequence ID" value="NZ_JAESWA010000022.1"/>
</dbReference>
<dbReference type="Pfam" id="PF06133">
    <property type="entry name" value="Com_YlbF"/>
    <property type="match status" value="1"/>
</dbReference>